<dbReference type="Proteomes" id="UP000823388">
    <property type="component" value="Chromosome 4K"/>
</dbReference>
<sequence>MYRSLQRKVLSYLYLLPEEVIEQLDAPATHTQGTPITRDTT</sequence>
<accession>A0A8T0TKR7</accession>
<keyword evidence="2" id="KW-1185">Reference proteome</keyword>
<protein>
    <submittedName>
        <fullName evidence="1">Uncharacterized protein</fullName>
    </submittedName>
</protein>
<evidence type="ECO:0000313" key="1">
    <source>
        <dbReference type="EMBL" id="KAG2612501.1"/>
    </source>
</evidence>
<dbReference type="AlphaFoldDB" id="A0A8T0TKR7"/>
<comment type="caution">
    <text evidence="1">The sequence shown here is derived from an EMBL/GenBank/DDBJ whole genome shotgun (WGS) entry which is preliminary data.</text>
</comment>
<dbReference type="EMBL" id="CM029043">
    <property type="protein sequence ID" value="KAG2612501.1"/>
    <property type="molecule type" value="Genomic_DNA"/>
</dbReference>
<reference evidence="1" key="1">
    <citation type="submission" date="2020-05" db="EMBL/GenBank/DDBJ databases">
        <title>WGS assembly of Panicum virgatum.</title>
        <authorList>
            <person name="Lovell J.T."/>
            <person name="Jenkins J."/>
            <person name="Shu S."/>
            <person name="Juenger T.E."/>
            <person name="Schmutz J."/>
        </authorList>
    </citation>
    <scope>NUCLEOTIDE SEQUENCE</scope>
    <source>
        <strain evidence="1">AP13</strain>
    </source>
</reference>
<name>A0A8T0TKR7_PANVG</name>
<gene>
    <name evidence="1" type="ORF">PVAP13_4KG294015</name>
</gene>
<organism evidence="1 2">
    <name type="scientific">Panicum virgatum</name>
    <name type="common">Blackwell switchgrass</name>
    <dbReference type="NCBI Taxonomy" id="38727"/>
    <lineage>
        <taxon>Eukaryota</taxon>
        <taxon>Viridiplantae</taxon>
        <taxon>Streptophyta</taxon>
        <taxon>Embryophyta</taxon>
        <taxon>Tracheophyta</taxon>
        <taxon>Spermatophyta</taxon>
        <taxon>Magnoliopsida</taxon>
        <taxon>Liliopsida</taxon>
        <taxon>Poales</taxon>
        <taxon>Poaceae</taxon>
        <taxon>PACMAD clade</taxon>
        <taxon>Panicoideae</taxon>
        <taxon>Panicodae</taxon>
        <taxon>Paniceae</taxon>
        <taxon>Panicinae</taxon>
        <taxon>Panicum</taxon>
        <taxon>Panicum sect. Hiantes</taxon>
    </lineage>
</organism>
<evidence type="ECO:0000313" key="2">
    <source>
        <dbReference type="Proteomes" id="UP000823388"/>
    </source>
</evidence>
<proteinExistence type="predicted"/>